<dbReference type="InterPro" id="IPR002300">
    <property type="entry name" value="aa-tRNA-synth_Ia"/>
</dbReference>
<dbReference type="PANTHER" id="PTHR45794:SF1">
    <property type="entry name" value="LEUCINE--TRNA LIGASE, CYTOPLASMIC"/>
    <property type="match status" value="1"/>
</dbReference>
<dbReference type="InParanoid" id="D7DSI9"/>
<dbReference type="GO" id="GO:0005737">
    <property type="term" value="C:cytoplasm"/>
    <property type="evidence" value="ECO:0007669"/>
    <property type="project" value="UniProtKB-SubCell"/>
</dbReference>
<keyword evidence="4 8" id="KW-0547">Nucleotide-binding</keyword>
<dbReference type="OrthoDB" id="23906at2157"/>
<dbReference type="CDD" id="cd07959">
    <property type="entry name" value="Anticodon_Ia_Leu_AEc"/>
    <property type="match status" value="1"/>
</dbReference>
<protein>
    <recommendedName>
        <fullName evidence="8">Leucine--tRNA ligase</fullName>
        <ecNumber evidence="8">6.1.1.4</ecNumber>
    </recommendedName>
    <alternativeName>
        <fullName evidence="8">Leucyl-tRNA synthetase</fullName>
        <shortName evidence="8">LeuRS</shortName>
    </alternativeName>
</protein>
<accession>D7DSI9</accession>
<comment type="catalytic activity">
    <reaction evidence="8">
        <text>tRNA(Leu) + L-leucine + ATP = L-leucyl-tRNA(Leu) + AMP + diphosphate</text>
        <dbReference type="Rhea" id="RHEA:11688"/>
        <dbReference type="Rhea" id="RHEA-COMP:9613"/>
        <dbReference type="Rhea" id="RHEA-COMP:9622"/>
        <dbReference type="ChEBI" id="CHEBI:30616"/>
        <dbReference type="ChEBI" id="CHEBI:33019"/>
        <dbReference type="ChEBI" id="CHEBI:57427"/>
        <dbReference type="ChEBI" id="CHEBI:78442"/>
        <dbReference type="ChEBI" id="CHEBI:78494"/>
        <dbReference type="ChEBI" id="CHEBI:456215"/>
        <dbReference type="EC" id="6.1.1.4"/>
    </reaction>
</comment>
<keyword evidence="3 8" id="KW-0436">Ligase</keyword>
<dbReference type="EMBL" id="CP002057">
    <property type="protein sequence ID" value="ADI36099.1"/>
    <property type="molecule type" value="Genomic_DNA"/>
</dbReference>
<evidence type="ECO:0000313" key="12">
    <source>
        <dbReference type="EMBL" id="ADI36099.1"/>
    </source>
</evidence>
<reference evidence="12 13" key="1">
    <citation type="submission" date="2010-05" db="EMBL/GenBank/DDBJ databases">
        <title>Complete sequence of Methanococcus voltae A3.</title>
        <authorList>
            <consortium name="US DOE Joint Genome Institute"/>
            <person name="Lucas S."/>
            <person name="Copeland A."/>
            <person name="Lapidus A."/>
            <person name="Cheng J.-F."/>
            <person name="Bruce D."/>
            <person name="Goodwin L."/>
            <person name="Pitluck S."/>
            <person name="Lowry S."/>
            <person name="Clum A."/>
            <person name="Land M."/>
            <person name="Hauser L."/>
            <person name="Kyrpides N."/>
            <person name="Mikhailova N."/>
            <person name="Whitman W.B."/>
            <person name="Woyke T."/>
        </authorList>
    </citation>
    <scope>NUCLEOTIDE SEQUENCE [LARGE SCALE GENOMIC DNA]</scope>
    <source>
        <strain evidence="13">ATCC BAA-1334 / A3</strain>
    </source>
</reference>
<dbReference type="InterPro" id="IPR001412">
    <property type="entry name" value="aa-tRNA-synth_I_CS"/>
</dbReference>
<keyword evidence="2 8" id="KW-0963">Cytoplasm</keyword>
<dbReference type="EC" id="6.1.1.4" evidence="8"/>
<dbReference type="SUPFAM" id="SSF47323">
    <property type="entry name" value="Anticodon-binding domain of a subclass of class I aminoacyl-tRNA synthetases"/>
    <property type="match status" value="1"/>
</dbReference>
<dbReference type="NCBIfam" id="NF008957">
    <property type="entry name" value="PRK12300.1"/>
    <property type="match status" value="1"/>
</dbReference>
<evidence type="ECO:0000313" key="13">
    <source>
        <dbReference type="Proteomes" id="UP000007722"/>
    </source>
</evidence>
<proteinExistence type="inferred from homology"/>
<dbReference type="AlphaFoldDB" id="D7DSI9"/>
<dbReference type="Pfam" id="PF00133">
    <property type="entry name" value="tRNA-synt_1"/>
    <property type="match status" value="1"/>
</dbReference>
<dbReference type="PROSITE" id="PS00178">
    <property type="entry name" value="AA_TRNA_LIGASE_I"/>
    <property type="match status" value="1"/>
</dbReference>
<name>D7DSI9_METV3</name>
<dbReference type="HOGENOM" id="CLU_004174_0_0_2"/>
<keyword evidence="5 8" id="KW-0067">ATP-binding</keyword>
<dbReference type="Gene3D" id="1.10.730.10">
    <property type="entry name" value="Isoleucyl-tRNA Synthetase, Domain 1"/>
    <property type="match status" value="1"/>
</dbReference>
<dbReference type="InterPro" id="IPR009008">
    <property type="entry name" value="Val/Leu/Ile-tRNA-synth_edit"/>
</dbReference>
<organism evidence="12 13">
    <name type="scientific">Methanococcus voltae (strain ATCC BAA-1334 / A3)</name>
    <dbReference type="NCBI Taxonomy" id="456320"/>
    <lineage>
        <taxon>Archaea</taxon>
        <taxon>Methanobacteriati</taxon>
        <taxon>Methanobacteriota</taxon>
        <taxon>Methanomada group</taxon>
        <taxon>Methanococci</taxon>
        <taxon>Methanococcales</taxon>
        <taxon>Methanococcaceae</taxon>
        <taxon>Methanococcus</taxon>
    </lineage>
</organism>
<dbReference type="GO" id="GO:0006429">
    <property type="term" value="P:leucyl-tRNA aminoacylation"/>
    <property type="evidence" value="ECO:0007669"/>
    <property type="project" value="UniProtKB-UniRule"/>
</dbReference>
<dbReference type="InterPro" id="IPR004493">
    <property type="entry name" value="Leu-tRNA-synth_Ia_arc/euk"/>
</dbReference>
<dbReference type="PANTHER" id="PTHR45794">
    <property type="entry name" value="LEUCYL-TRNA SYNTHETASE"/>
    <property type="match status" value="1"/>
</dbReference>
<dbReference type="STRING" id="456320.Mvol_0439"/>
<dbReference type="Gene3D" id="3.90.740.10">
    <property type="entry name" value="Valyl/Leucyl/Isoleucyl-tRNA synthetase, editing domain"/>
    <property type="match status" value="1"/>
</dbReference>
<feature type="short sequence motif" description="'KMSKS' region" evidence="8">
    <location>
        <begin position="690"/>
        <end position="694"/>
    </location>
</feature>
<dbReference type="KEGG" id="mvo:Mvol_0439"/>
<dbReference type="Gene3D" id="3.40.50.620">
    <property type="entry name" value="HUPs"/>
    <property type="match status" value="1"/>
</dbReference>
<dbReference type="InterPro" id="IPR020791">
    <property type="entry name" value="Leu-tRNA-lgase_arc"/>
</dbReference>
<dbReference type="NCBIfam" id="TIGR00395">
    <property type="entry name" value="leuS_arch"/>
    <property type="match status" value="1"/>
</dbReference>
<feature type="domain" description="Aminoacyl-tRNA synthetase class Ia" evidence="10">
    <location>
        <begin position="42"/>
        <end position="726"/>
    </location>
</feature>
<dbReference type="InterPro" id="IPR014729">
    <property type="entry name" value="Rossmann-like_a/b/a_fold"/>
</dbReference>
<dbReference type="FunCoup" id="D7DSI9">
    <property type="interactions" value="214"/>
</dbReference>
<evidence type="ECO:0000256" key="6">
    <source>
        <dbReference type="ARBA" id="ARBA00022917"/>
    </source>
</evidence>
<gene>
    <name evidence="8" type="primary">leuS</name>
    <name evidence="12" type="ordered locus">Mvol_0439</name>
</gene>
<evidence type="ECO:0000259" key="10">
    <source>
        <dbReference type="Pfam" id="PF00133"/>
    </source>
</evidence>
<feature type="short sequence motif" description="'HIGH' region" evidence="8">
    <location>
        <begin position="79"/>
        <end position="89"/>
    </location>
</feature>
<dbReference type="Proteomes" id="UP000007722">
    <property type="component" value="Chromosome"/>
</dbReference>
<evidence type="ECO:0000256" key="4">
    <source>
        <dbReference type="ARBA" id="ARBA00022741"/>
    </source>
</evidence>
<feature type="domain" description="Methionyl/Valyl/Leucyl/Isoleucyl-tRNA synthetase anticodon-binding" evidence="11">
    <location>
        <begin position="767"/>
        <end position="896"/>
    </location>
</feature>
<dbReference type="GO" id="GO:0002161">
    <property type="term" value="F:aminoacyl-tRNA deacylase activity"/>
    <property type="evidence" value="ECO:0007669"/>
    <property type="project" value="InterPro"/>
</dbReference>
<sequence length="1000" mass="116185">MLFLSNVLYGEILNTEIKSNEKNEKNEKENVKKLNFTELADKWQKIWDENKIFETEYNKYADADGNPSKEKFFITAAFPYLNGVLHAGHLRTFTIPETLARYNRMKDKNVLWTFGYHVTGTPILGLAELIKNRNEHTIWAYNNLHKILMDELLTLNTPQNIVNCFSEKATEAFKKMGFSLDWRRNFKTDDEVFSKFIEWQFCTLKEKGYISKGSHPVRYCPNCDNPVEDHDLLHGEEATTVEYTLIKFTTKYDDKECIVPMATLRPETVFGVTNAWVNPNETYILAEVYDEVQKMDSEEINTKFNGYWIMGKECAYKLSEQDKKIDIIKEMQGSELIENNVMLKNPVSQKMVPLFPANFVEMDIGTGCVMSVPAHAPYDYIALKDLGAIAETPSDEANGKVSLIGLINIDGYGKFPAKEIVEKLGIKNQDDDELLEQATSKIYKDEFHKGKLNENCGIYEGIPVKDIKEKLTKDHIANGFAEVMYEFSEQNVVCRCGQKCIIKTVKGQWFITYSDDEWKRLAHECIDGMNFKPESFRQEFHNKVDWMKDKACARRKGLGTRLPFDNEWMIESLSDSTIYMAYYTIARFINVQNISIDQLKPELFDYVFLGKGELEDVSGLTNISKETILDMRREFLYFYPLDWRCSAKDLVPNHLTFMIFNHVAIFGEQNKGLWPRGIEVNGYVTIEGKKLSKSKGPVLPVMEVAEKYGADVGRFYITTCAELPQDADIKFKEMEKARDNLTKFYEMALDLKDVSLKVEETKLSRIDKWLLHKLYNAVIIADEAYTEFQLRKISILFYELMNDLRWYKRRGGENKSVLREVIAVWNKLLMPITPHLCEEIWQELGYEGFVSLEKFPIIKQEFLNNDLERGEEFIKSTMEDTRSILSVAKIQPSKIYVYTADDWKYNLMEFMHDNQDKNVKQIIPLVMQNVEFKQQGKAVVKLINEFMKIGVKNTINEDEILENAKEFLSSEFDAEIIVNGEDIMNKKKFAIPYKIAIYME</sequence>
<dbReference type="GO" id="GO:0005524">
    <property type="term" value="F:ATP binding"/>
    <property type="evidence" value="ECO:0007669"/>
    <property type="project" value="UniProtKB-UniRule"/>
</dbReference>
<dbReference type="GO" id="GO:0004823">
    <property type="term" value="F:leucine-tRNA ligase activity"/>
    <property type="evidence" value="ECO:0007669"/>
    <property type="project" value="UniProtKB-UniRule"/>
</dbReference>
<dbReference type="eggNOG" id="arCOG00809">
    <property type="taxonomic scope" value="Archaea"/>
</dbReference>
<keyword evidence="6 8" id="KW-0648">Protein biosynthesis</keyword>
<comment type="similarity">
    <text evidence="1 8 9">Belongs to the class-I aminoacyl-tRNA synthetase family.</text>
</comment>
<dbReference type="SUPFAM" id="SSF52374">
    <property type="entry name" value="Nucleotidylyl transferase"/>
    <property type="match status" value="1"/>
</dbReference>
<dbReference type="SUPFAM" id="SSF50677">
    <property type="entry name" value="ValRS/IleRS/LeuRS editing domain"/>
    <property type="match status" value="1"/>
</dbReference>
<evidence type="ECO:0000256" key="3">
    <source>
        <dbReference type="ARBA" id="ARBA00022598"/>
    </source>
</evidence>
<dbReference type="HAMAP" id="MF_00049_A">
    <property type="entry name" value="Leu_tRNA_synth_A"/>
    <property type="match status" value="1"/>
</dbReference>
<feature type="binding site" evidence="8">
    <location>
        <position position="693"/>
    </location>
    <ligand>
        <name>ATP</name>
        <dbReference type="ChEBI" id="CHEBI:30616"/>
    </ligand>
</feature>
<dbReference type="Pfam" id="PF08264">
    <property type="entry name" value="Anticodon_1"/>
    <property type="match status" value="1"/>
</dbReference>
<evidence type="ECO:0000256" key="7">
    <source>
        <dbReference type="ARBA" id="ARBA00023146"/>
    </source>
</evidence>
<comment type="subcellular location">
    <subcellularLocation>
        <location evidence="8">Cytoplasm</location>
    </subcellularLocation>
</comment>
<evidence type="ECO:0000259" key="11">
    <source>
        <dbReference type="Pfam" id="PF08264"/>
    </source>
</evidence>
<keyword evidence="7 8" id="KW-0030">Aminoacyl-tRNA synthetase</keyword>
<dbReference type="Gene3D" id="1.10.10.720">
    <property type="entry name" value="leucyl-tRNA synthetase"/>
    <property type="match status" value="1"/>
</dbReference>
<evidence type="ECO:0000256" key="2">
    <source>
        <dbReference type="ARBA" id="ARBA00022490"/>
    </source>
</evidence>
<keyword evidence="13" id="KW-1185">Reference proteome</keyword>
<evidence type="ECO:0000256" key="1">
    <source>
        <dbReference type="ARBA" id="ARBA00005594"/>
    </source>
</evidence>
<evidence type="ECO:0000256" key="5">
    <source>
        <dbReference type="ARBA" id="ARBA00022840"/>
    </source>
</evidence>
<evidence type="ECO:0000256" key="9">
    <source>
        <dbReference type="RuleBase" id="RU363035"/>
    </source>
</evidence>
<dbReference type="InterPro" id="IPR013155">
    <property type="entry name" value="M/V/L/I-tRNA-synth_anticd-bd"/>
</dbReference>
<evidence type="ECO:0000256" key="8">
    <source>
        <dbReference type="HAMAP-Rule" id="MF_00049"/>
    </source>
</evidence>
<dbReference type="InterPro" id="IPR009080">
    <property type="entry name" value="tRNAsynth_Ia_anticodon-bd"/>
</dbReference>
<dbReference type="Gene3D" id="3.30.2320.20">
    <property type="entry name" value="Class I aminoacyl-tRNA synthetases (RS)"/>
    <property type="match status" value="1"/>
</dbReference>